<evidence type="ECO:0000256" key="10">
    <source>
        <dbReference type="ARBA" id="ARBA00023077"/>
    </source>
</evidence>
<keyword evidence="4 14" id="KW-1134">Transmembrane beta strand</keyword>
<name>A0ABX7WEA2_9GAMM</name>
<feature type="domain" description="TonB-dependent receptor plug" evidence="18">
    <location>
        <begin position="69"/>
        <end position="169"/>
    </location>
</feature>
<dbReference type="Gene3D" id="2.40.170.20">
    <property type="entry name" value="TonB-dependent receptor, beta-barrel domain"/>
    <property type="match status" value="1"/>
</dbReference>
<evidence type="ECO:0000256" key="16">
    <source>
        <dbReference type="SAM" id="SignalP"/>
    </source>
</evidence>
<feature type="domain" description="TonB-dependent receptor-like beta-barrel" evidence="17">
    <location>
        <begin position="245"/>
        <end position="669"/>
    </location>
</feature>
<gene>
    <name evidence="19" type="ORF">HNO53_08445</name>
</gene>
<evidence type="ECO:0000256" key="13">
    <source>
        <dbReference type="ARBA" id="ARBA00023237"/>
    </source>
</evidence>
<organism evidence="19 20">
    <name type="scientific">Halomonas sulfidivorans</name>
    <dbReference type="NCBI Taxonomy" id="2733488"/>
    <lineage>
        <taxon>Bacteria</taxon>
        <taxon>Pseudomonadati</taxon>
        <taxon>Pseudomonadota</taxon>
        <taxon>Gammaproteobacteria</taxon>
        <taxon>Oceanospirillales</taxon>
        <taxon>Halomonadaceae</taxon>
        <taxon>Halomonas</taxon>
    </lineage>
</organism>
<evidence type="ECO:0000256" key="1">
    <source>
        <dbReference type="ARBA" id="ARBA00004571"/>
    </source>
</evidence>
<evidence type="ECO:0000256" key="11">
    <source>
        <dbReference type="ARBA" id="ARBA00023136"/>
    </source>
</evidence>
<dbReference type="SUPFAM" id="SSF56935">
    <property type="entry name" value="Porins"/>
    <property type="match status" value="1"/>
</dbReference>
<keyword evidence="6 14" id="KW-0812">Transmembrane</keyword>
<evidence type="ECO:0000256" key="4">
    <source>
        <dbReference type="ARBA" id="ARBA00022452"/>
    </source>
</evidence>
<dbReference type="InterPro" id="IPR036942">
    <property type="entry name" value="Beta-barrel_TonB_sf"/>
</dbReference>
<feature type="signal peptide" evidence="16">
    <location>
        <begin position="1"/>
        <end position="28"/>
    </location>
</feature>
<dbReference type="RefSeq" id="WP_209477783.1">
    <property type="nucleotide sequence ID" value="NZ_CP053383.1"/>
</dbReference>
<evidence type="ECO:0000256" key="15">
    <source>
        <dbReference type="RuleBase" id="RU003357"/>
    </source>
</evidence>
<dbReference type="InterPro" id="IPR037066">
    <property type="entry name" value="Plug_dom_sf"/>
</dbReference>
<keyword evidence="13 14" id="KW-0998">Cell outer membrane</keyword>
<feature type="chain" id="PRO_5045187233" evidence="16">
    <location>
        <begin position="29"/>
        <end position="701"/>
    </location>
</feature>
<evidence type="ECO:0000256" key="3">
    <source>
        <dbReference type="ARBA" id="ARBA00022448"/>
    </source>
</evidence>
<dbReference type="CDD" id="cd01347">
    <property type="entry name" value="ligand_gated_channel"/>
    <property type="match status" value="1"/>
</dbReference>
<reference evidence="19 20" key="1">
    <citation type="journal article" date="2021" name="Front. Microbiol.">
        <title>Aerobic Denitrification and Heterotrophic Sulfur Oxidation in the Genus Halomonas Revealed by Six Novel Species Characterizations and Genome-Based Analysis.</title>
        <authorList>
            <person name="Wang L."/>
            <person name="Shao Z."/>
        </authorList>
    </citation>
    <scope>NUCLEOTIDE SEQUENCE [LARGE SCALE GENOMIC DNA]</scope>
    <source>
        <strain evidence="19 20">MCCC 1A13718</strain>
    </source>
</reference>
<dbReference type="Pfam" id="PF07715">
    <property type="entry name" value="Plug"/>
    <property type="match status" value="1"/>
</dbReference>
<dbReference type="Proteomes" id="UP000671845">
    <property type="component" value="Chromosome"/>
</dbReference>
<evidence type="ECO:0000256" key="12">
    <source>
        <dbReference type="ARBA" id="ARBA00023170"/>
    </source>
</evidence>
<dbReference type="InterPro" id="IPR012910">
    <property type="entry name" value="Plug_dom"/>
</dbReference>
<dbReference type="PANTHER" id="PTHR32552:SF68">
    <property type="entry name" value="FERRICHROME OUTER MEMBRANE TRANSPORTER_PHAGE RECEPTOR"/>
    <property type="match status" value="1"/>
</dbReference>
<evidence type="ECO:0000313" key="19">
    <source>
        <dbReference type="EMBL" id="QTP58733.1"/>
    </source>
</evidence>
<evidence type="ECO:0000256" key="14">
    <source>
        <dbReference type="PROSITE-ProRule" id="PRU01360"/>
    </source>
</evidence>
<keyword evidence="5" id="KW-0410">Iron transport</keyword>
<sequence length="701" mass="77728">MTISPVFWRRCSSVALASLAGASSFTLAQTANKDIVELDTVEVVSNAIVAPDYLALEREPNVGKMDIAVQEQPYSISVVDEGFIRDSGAQSIQDALLYTSGVHAGNYGFDTRIDSAKVRGVDAARYLDGLRQNYGWYNSVRSNVYALESIEVLKGPSSMLYGQGDLGGIINAVSKLPREERSGEIWAQYGTFDRKQLAVDFTGPVDEHGEFLYRLVALGRDSDTQVDHVEDDGYLLAPSFTWRPSEDTDVTLLLNRQENKGQVSAQFLPQAGTLEPGSRGYIGSERFVGEPGWDRYDREKTEATLFLDHHFTEDWAFSATARYTRSSADTREHWVTIPSVPDANGEVARTIYTVDRSTRILNLDARLKGEVDLGATRHHLLLGLDRQDARWEEDNYFYGYGLGGSFNVYDPEYGNLNDDVITPTDRPDNEIEQTGLYLADHIAVGPVVISAGLRHDWAENRSLAVDGPDTESREEATTGRLGLMYRFDNGLSPYVSYAESFSMNLGTDGTPEANTLKPTTGDQQEVGFKYLSPDKSLGITAAYFDITQQNRINDGQTPGGAEQTGAVIDGWELQINKRWDSFETQVAYTDLNARDDATGDRLSSVAERQASWWNRYYLGSNWRFGAGVRYIGDSVGSGGAPLIPSVTLYDAMVGYTLGNWDFSVDAKNLADEEYVSWCRSEGTDCGYGDRRTVTANVRYQF</sequence>
<evidence type="ECO:0000256" key="7">
    <source>
        <dbReference type="ARBA" id="ARBA00022729"/>
    </source>
</evidence>
<dbReference type="PROSITE" id="PS52016">
    <property type="entry name" value="TONB_DEPENDENT_REC_3"/>
    <property type="match status" value="1"/>
</dbReference>
<evidence type="ECO:0000256" key="6">
    <source>
        <dbReference type="ARBA" id="ARBA00022692"/>
    </source>
</evidence>
<dbReference type="Gene3D" id="2.170.130.10">
    <property type="entry name" value="TonB-dependent receptor, plug domain"/>
    <property type="match status" value="1"/>
</dbReference>
<dbReference type="InterPro" id="IPR039426">
    <property type="entry name" value="TonB-dep_rcpt-like"/>
</dbReference>
<protein>
    <submittedName>
        <fullName evidence="19">TonB-dependent siderophore receptor</fullName>
    </submittedName>
</protein>
<accession>A0ABX7WEA2</accession>
<proteinExistence type="inferred from homology"/>
<keyword evidence="7 16" id="KW-0732">Signal</keyword>
<keyword evidence="3 14" id="KW-0813">Transport</keyword>
<keyword evidence="11 14" id="KW-0472">Membrane</keyword>
<dbReference type="InterPro" id="IPR000531">
    <property type="entry name" value="Beta-barrel_TonB"/>
</dbReference>
<dbReference type="Pfam" id="PF00593">
    <property type="entry name" value="TonB_dep_Rec_b-barrel"/>
    <property type="match status" value="1"/>
</dbReference>
<keyword evidence="12 19" id="KW-0675">Receptor</keyword>
<keyword evidence="20" id="KW-1185">Reference proteome</keyword>
<evidence type="ECO:0000313" key="20">
    <source>
        <dbReference type="Proteomes" id="UP000671845"/>
    </source>
</evidence>
<keyword evidence="10 15" id="KW-0798">TonB box</keyword>
<dbReference type="EMBL" id="CP053383">
    <property type="protein sequence ID" value="QTP58733.1"/>
    <property type="molecule type" value="Genomic_DNA"/>
</dbReference>
<evidence type="ECO:0000256" key="9">
    <source>
        <dbReference type="ARBA" id="ARBA00023065"/>
    </source>
</evidence>
<keyword evidence="8" id="KW-0408">Iron</keyword>
<dbReference type="NCBIfam" id="TIGR01783">
    <property type="entry name" value="TonB-siderophor"/>
    <property type="match status" value="1"/>
</dbReference>
<dbReference type="InterPro" id="IPR010105">
    <property type="entry name" value="TonB_sidphr_rcpt"/>
</dbReference>
<evidence type="ECO:0000259" key="17">
    <source>
        <dbReference type="Pfam" id="PF00593"/>
    </source>
</evidence>
<comment type="subcellular location">
    <subcellularLocation>
        <location evidence="1 14">Cell outer membrane</location>
        <topology evidence="1 14">Multi-pass membrane protein</topology>
    </subcellularLocation>
</comment>
<evidence type="ECO:0000256" key="8">
    <source>
        <dbReference type="ARBA" id="ARBA00023004"/>
    </source>
</evidence>
<evidence type="ECO:0000259" key="18">
    <source>
        <dbReference type="Pfam" id="PF07715"/>
    </source>
</evidence>
<evidence type="ECO:0000256" key="2">
    <source>
        <dbReference type="ARBA" id="ARBA00009810"/>
    </source>
</evidence>
<evidence type="ECO:0000256" key="5">
    <source>
        <dbReference type="ARBA" id="ARBA00022496"/>
    </source>
</evidence>
<comment type="similarity">
    <text evidence="2 14 15">Belongs to the TonB-dependent receptor family.</text>
</comment>
<dbReference type="PANTHER" id="PTHR32552">
    <property type="entry name" value="FERRICHROME IRON RECEPTOR-RELATED"/>
    <property type="match status" value="1"/>
</dbReference>
<keyword evidence="9" id="KW-0406">Ion transport</keyword>